<evidence type="ECO:0000313" key="2">
    <source>
        <dbReference type="EMBL" id="KAF5923839.1"/>
    </source>
</evidence>
<sequence length="83" mass="9133">MLAQEVLLCVAAFLLKTYGKSCLSSTSIDIPKRFKKKTKKSQGGWTSLTLEFAATPSEVADWPEVLQDSPWPIQSFPIGDQTA</sequence>
<feature type="chain" id="PRO_5029480704" evidence="1">
    <location>
        <begin position="20"/>
        <end position="83"/>
    </location>
</feature>
<comment type="caution">
    <text evidence="2">The sequence shown here is derived from an EMBL/GenBank/DDBJ whole genome shotgun (WGS) entry which is preliminary data.</text>
</comment>
<gene>
    <name evidence="2" type="ORF">HPG69_016327</name>
</gene>
<evidence type="ECO:0000313" key="3">
    <source>
        <dbReference type="Proteomes" id="UP000551758"/>
    </source>
</evidence>
<name>A0A7J7F737_DICBM</name>
<organism evidence="2 3">
    <name type="scientific">Diceros bicornis minor</name>
    <name type="common">South-central black rhinoceros</name>
    <dbReference type="NCBI Taxonomy" id="77932"/>
    <lineage>
        <taxon>Eukaryota</taxon>
        <taxon>Metazoa</taxon>
        <taxon>Chordata</taxon>
        <taxon>Craniata</taxon>
        <taxon>Vertebrata</taxon>
        <taxon>Euteleostomi</taxon>
        <taxon>Mammalia</taxon>
        <taxon>Eutheria</taxon>
        <taxon>Laurasiatheria</taxon>
        <taxon>Perissodactyla</taxon>
        <taxon>Rhinocerotidae</taxon>
        <taxon>Diceros</taxon>
    </lineage>
</organism>
<dbReference type="Proteomes" id="UP000551758">
    <property type="component" value="Unassembled WGS sequence"/>
</dbReference>
<evidence type="ECO:0000256" key="1">
    <source>
        <dbReference type="SAM" id="SignalP"/>
    </source>
</evidence>
<feature type="signal peptide" evidence="1">
    <location>
        <begin position="1"/>
        <end position="19"/>
    </location>
</feature>
<keyword evidence="1" id="KW-0732">Signal</keyword>
<dbReference type="AlphaFoldDB" id="A0A7J7F737"/>
<accession>A0A7J7F737</accession>
<dbReference type="EMBL" id="JACDTQ010001128">
    <property type="protein sequence ID" value="KAF5923839.1"/>
    <property type="molecule type" value="Genomic_DNA"/>
</dbReference>
<reference evidence="2 3" key="1">
    <citation type="journal article" date="2020" name="Mol. Biol. Evol.">
        <title>Interspecific Gene Flow and the Evolution of Specialization in Black and White Rhinoceros.</title>
        <authorList>
            <person name="Moodley Y."/>
            <person name="Westbury M.V."/>
            <person name="Russo I.M."/>
            <person name="Gopalakrishnan S."/>
            <person name="Rakotoarivelo A."/>
            <person name="Olsen R.A."/>
            <person name="Prost S."/>
            <person name="Tunstall T."/>
            <person name="Ryder O.A."/>
            <person name="Dalen L."/>
            <person name="Bruford M.W."/>
        </authorList>
    </citation>
    <scope>NUCLEOTIDE SEQUENCE [LARGE SCALE GENOMIC DNA]</scope>
    <source>
        <strain evidence="2">SBR-YM</strain>
        <tissue evidence="2">Skin</tissue>
    </source>
</reference>
<proteinExistence type="predicted"/>
<keyword evidence="3" id="KW-1185">Reference proteome</keyword>
<protein>
    <submittedName>
        <fullName evidence="2">Uncharacterized protein</fullName>
    </submittedName>
</protein>